<evidence type="ECO:0000313" key="2">
    <source>
        <dbReference type="Proteomes" id="UP001159363"/>
    </source>
</evidence>
<sequence>MKSLQTLKKCGNTRTLRGSEDNANTIVDILEKKLFSPNEGINNRKFKLEMTVQVNNYLQLGTHAEPEEITLFEQNK</sequence>
<dbReference type="EMBL" id="JARBHB010000005">
    <property type="protein sequence ID" value="KAJ8883907.1"/>
    <property type="molecule type" value="Genomic_DNA"/>
</dbReference>
<comment type="caution">
    <text evidence="1">The sequence shown here is derived from an EMBL/GenBank/DDBJ whole genome shotgun (WGS) entry which is preliminary data.</text>
</comment>
<accession>A0ABQ9HHV2</accession>
<protein>
    <submittedName>
        <fullName evidence="1">Uncharacterized protein</fullName>
    </submittedName>
</protein>
<keyword evidence="2" id="KW-1185">Reference proteome</keyword>
<gene>
    <name evidence="1" type="ORF">PR048_015762</name>
</gene>
<evidence type="ECO:0000313" key="1">
    <source>
        <dbReference type="EMBL" id="KAJ8883907.1"/>
    </source>
</evidence>
<organism evidence="1 2">
    <name type="scientific">Dryococelus australis</name>
    <dbReference type="NCBI Taxonomy" id="614101"/>
    <lineage>
        <taxon>Eukaryota</taxon>
        <taxon>Metazoa</taxon>
        <taxon>Ecdysozoa</taxon>
        <taxon>Arthropoda</taxon>
        <taxon>Hexapoda</taxon>
        <taxon>Insecta</taxon>
        <taxon>Pterygota</taxon>
        <taxon>Neoptera</taxon>
        <taxon>Polyneoptera</taxon>
        <taxon>Phasmatodea</taxon>
        <taxon>Verophasmatodea</taxon>
        <taxon>Anareolatae</taxon>
        <taxon>Phasmatidae</taxon>
        <taxon>Eurycanthinae</taxon>
        <taxon>Dryococelus</taxon>
    </lineage>
</organism>
<dbReference type="Proteomes" id="UP001159363">
    <property type="component" value="Chromosome 4"/>
</dbReference>
<name>A0ABQ9HHV2_9NEOP</name>
<proteinExistence type="predicted"/>
<reference evidence="1 2" key="1">
    <citation type="submission" date="2023-02" db="EMBL/GenBank/DDBJ databases">
        <title>LHISI_Scaffold_Assembly.</title>
        <authorList>
            <person name="Stuart O.P."/>
            <person name="Cleave R."/>
            <person name="Magrath M.J.L."/>
            <person name="Mikheyev A.S."/>
        </authorList>
    </citation>
    <scope>NUCLEOTIDE SEQUENCE [LARGE SCALE GENOMIC DNA]</scope>
    <source>
        <strain evidence="1">Daus_M_001</strain>
        <tissue evidence="1">Leg muscle</tissue>
    </source>
</reference>